<protein>
    <submittedName>
        <fullName evidence="2">Uncharacterized protein</fullName>
    </submittedName>
</protein>
<dbReference type="RefSeq" id="WP_206720193.1">
    <property type="nucleotide sequence ID" value="NZ_CP071090.1"/>
</dbReference>
<keyword evidence="3" id="KW-1185">Reference proteome</keyword>
<feature type="compositionally biased region" description="Basic residues" evidence="1">
    <location>
        <begin position="1"/>
        <end position="12"/>
    </location>
</feature>
<evidence type="ECO:0000313" key="3">
    <source>
        <dbReference type="Proteomes" id="UP000662747"/>
    </source>
</evidence>
<feature type="region of interest" description="Disordered" evidence="1">
    <location>
        <begin position="1"/>
        <end position="23"/>
    </location>
</feature>
<reference evidence="2 3" key="1">
    <citation type="submission" date="2021-02" db="EMBL/GenBank/DDBJ databases">
        <title>De Novo genome assembly of isolated myxobacteria.</title>
        <authorList>
            <person name="Stevens D.C."/>
        </authorList>
    </citation>
    <scope>NUCLEOTIDE SEQUENCE [LARGE SCALE GENOMIC DNA]</scope>
    <source>
        <strain evidence="3">SCPEA02</strain>
    </source>
</reference>
<gene>
    <name evidence="2" type="ORF">JY651_24855</name>
</gene>
<dbReference type="Proteomes" id="UP000662747">
    <property type="component" value="Chromosome"/>
</dbReference>
<sequence>MKKMKVAVRRKGAAVSSTQGDADGRRWPSLEKLALTVALSGAVYFLASVSCSGRGVTEVDGRSAWEFSVSGKAEARGTVASEPRGLRGSAGQ</sequence>
<proteinExistence type="predicted"/>
<evidence type="ECO:0000313" key="2">
    <source>
        <dbReference type="EMBL" id="QSQ18602.1"/>
    </source>
</evidence>
<dbReference type="EMBL" id="CP071090">
    <property type="protein sequence ID" value="QSQ18602.1"/>
    <property type="molecule type" value="Genomic_DNA"/>
</dbReference>
<organism evidence="2 3">
    <name type="scientific">Pyxidicoccus parkwayensis</name>
    <dbReference type="NCBI Taxonomy" id="2813578"/>
    <lineage>
        <taxon>Bacteria</taxon>
        <taxon>Pseudomonadati</taxon>
        <taxon>Myxococcota</taxon>
        <taxon>Myxococcia</taxon>
        <taxon>Myxococcales</taxon>
        <taxon>Cystobacterineae</taxon>
        <taxon>Myxococcaceae</taxon>
        <taxon>Pyxidicoccus</taxon>
    </lineage>
</organism>
<evidence type="ECO:0000256" key="1">
    <source>
        <dbReference type="SAM" id="MobiDB-lite"/>
    </source>
</evidence>
<name>A0ABX7NIA1_9BACT</name>
<accession>A0ABX7NIA1</accession>